<dbReference type="EMBL" id="CP017415">
    <property type="protein sequence ID" value="AOU99275.1"/>
    <property type="molecule type" value="Genomic_DNA"/>
</dbReference>
<feature type="domain" description="Chorismatase FkbO/Hyg5-like N-terminal" evidence="1">
    <location>
        <begin position="65"/>
        <end position="186"/>
    </location>
</feature>
<dbReference type="Pfam" id="PF21168">
    <property type="entry name" value="FkbO_Hyg5-like_N"/>
    <property type="match status" value="1"/>
</dbReference>
<organism evidence="2 3">
    <name type="scientific">Acidihalobacter yilgarnensis</name>
    <dbReference type="NCBI Taxonomy" id="2819280"/>
    <lineage>
        <taxon>Bacteria</taxon>
        <taxon>Pseudomonadati</taxon>
        <taxon>Pseudomonadota</taxon>
        <taxon>Gammaproteobacteria</taxon>
        <taxon>Chromatiales</taxon>
        <taxon>Ectothiorhodospiraceae</taxon>
        <taxon>Acidihalobacter</taxon>
    </lineage>
</organism>
<name>A0A1D8ISA5_9GAMM</name>
<evidence type="ECO:0000313" key="3">
    <source>
        <dbReference type="Proteomes" id="UP000095401"/>
    </source>
</evidence>
<dbReference type="Proteomes" id="UP000095401">
    <property type="component" value="Chromosome"/>
</dbReference>
<dbReference type="RefSeq" id="WP_070079625.1">
    <property type="nucleotide sequence ID" value="NZ_CP017415.1"/>
</dbReference>
<accession>A0A1D8ISA5</accession>
<sequence>MTVDIASTYTGPFGMAYVPVTERTRLVNDPHALALIDFTEGVRVPDGTSDFAEWLPQVGGLPVCEYWHSTEPVAYERRGNFHLARTSELLFLRLMWPDTGRVEEDAQVVYAELMTVLRAEGYPHLVRVWNYLPRINAEEAGHERYRSFCVGRAAALEAVRALDDARLPAASALGSCGGGLQVYAIAAREPGIQIENPRQVSAFRYPQRYGPRSPSFSRATLKRWREGVHLYISGTASIVGHASLHETLESQLGETLANIEAVVGEAHRVEGLKVHTPNELSLIKVYLRNPADAVATEAWLRERLGKRLPMVLLQGDVCRSELLVEIEGAYFGETE</sequence>
<evidence type="ECO:0000259" key="1">
    <source>
        <dbReference type="Pfam" id="PF21168"/>
    </source>
</evidence>
<keyword evidence="3" id="KW-1185">Reference proteome</keyword>
<dbReference type="InterPro" id="IPR035959">
    <property type="entry name" value="RutC-like_sf"/>
</dbReference>
<proteinExistence type="predicted"/>
<dbReference type="InterPro" id="IPR049368">
    <property type="entry name" value="FkbO_Hyg5-like_N"/>
</dbReference>
<dbReference type="AlphaFoldDB" id="A0A1D8ISA5"/>
<dbReference type="SUPFAM" id="SSF55298">
    <property type="entry name" value="YjgF-like"/>
    <property type="match status" value="1"/>
</dbReference>
<protein>
    <recommendedName>
        <fullName evidence="1">Chorismatase FkbO/Hyg5-like N-terminal domain-containing protein</fullName>
    </recommendedName>
</protein>
<dbReference type="KEGG" id="aprs:BI364_16220"/>
<evidence type="ECO:0000313" key="2">
    <source>
        <dbReference type="EMBL" id="AOU99275.1"/>
    </source>
</evidence>
<dbReference type="Gene3D" id="3.30.1330.40">
    <property type="entry name" value="RutC-like"/>
    <property type="match status" value="1"/>
</dbReference>
<reference evidence="3" key="1">
    <citation type="submission" date="2016-09" db="EMBL/GenBank/DDBJ databases">
        <title>Acidihalobacter prosperus F5.</title>
        <authorList>
            <person name="Khaleque H.N."/>
            <person name="Ramsay J.P."/>
            <person name="Kaksonen A.H."/>
            <person name="Boxall N.J."/>
            <person name="Watkin E.L.J."/>
        </authorList>
    </citation>
    <scope>NUCLEOTIDE SEQUENCE [LARGE SCALE GENOMIC DNA]</scope>
    <source>
        <strain evidence="3">F5</strain>
    </source>
</reference>
<gene>
    <name evidence="2" type="ORF">BI364_16220</name>
</gene>